<reference evidence="2 3" key="1">
    <citation type="submission" date="2021-02" db="EMBL/GenBank/DDBJ databases">
        <title>Leishmania (Mundinia) enrietti genome sequencing and assembly.</title>
        <authorList>
            <person name="Almutairi H."/>
            <person name="Gatherer D."/>
        </authorList>
    </citation>
    <scope>NUCLEOTIDE SEQUENCE [LARGE SCALE GENOMIC DNA]</scope>
    <source>
        <strain evidence="2">CUR178</strain>
    </source>
</reference>
<dbReference type="EMBL" id="JAFHKP010000035">
    <property type="protein sequence ID" value="KAG5467393.1"/>
    <property type="molecule type" value="Genomic_DNA"/>
</dbReference>
<dbReference type="KEGG" id="lenr:94168322"/>
<evidence type="ECO:0000256" key="1">
    <source>
        <dbReference type="SAM" id="MobiDB-lite"/>
    </source>
</evidence>
<dbReference type="GeneID" id="94168322"/>
<protein>
    <submittedName>
        <fullName evidence="2">Uncharacterized protein</fullName>
    </submittedName>
</protein>
<dbReference type="OrthoDB" id="265717at2759"/>
<proteinExistence type="predicted"/>
<sequence length="97" mass="10447">MLLIPTSTMEDACLRQLSPRVYLLAPLPSTVAQRAAPSAESAPNIKWKRRQDTKGSWGVLKRVALPPNLPRVLQCKGQPQLPAPPGTTPSPGPDPFA</sequence>
<comment type="caution">
    <text evidence="2">The sequence shown here is derived from an EMBL/GenBank/DDBJ whole genome shotgun (WGS) entry which is preliminary data.</text>
</comment>
<feature type="compositionally biased region" description="Pro residues" evidence="1">
    <location>
        <begin position="81"/>
        <end position="97"/>
    </location>
</feature>
<name>A0A836KIZ6_LEIEN</name>
<evidence type="ECO:0000313" key="3">
    <source>
        <dbReference type="Proteomes" id="UP000674179"/>
    </source>
</evidence>
<dbReference type="Proteomes" id="UP000674179">
    <property type="component" value="Chromosome 35"/>
</dbReference>
<accession>A0A836KIZ6</accession>
<feature type="region of interest" description="Disordered" evidence="1">
    <location>
        <begin position="72"/>
        <end position="97"/>
    </location>
</feature>
<organism evidence="2 3">
    <name type="scientific">Leishmania enriettii</name>
    <dbReference type="NCBI Taxonomy" id="5663"/>
    <lineage>
        <taxon>Eukaryota</taxon>
        <taxon>Discoba</taxon>
        <taxon>Euglenozoa</taxon>
        <taxon>Kinetoplastea</taxon>
        <taxon>Metakinetoplastina</taxon>
        <taxon>Trypanosomatida</taxon>
        <taxon>Trypanosomatidae</taxon>
        <taxon>Leishmaniinae</taxon>
        <taxon>Leishmania</taxon>
    </lineage>
</organism>
<keyword evidence="3" id="KW-1185">Reference proteome</keyword>
<dbReference type="RefSeq" id="XP_067688915.1">
    <property type="nucleotide sequence ID" value="XM_067832812.1"/>
</dbReference>
<dbReference type="AlphaFoldDB" id="A0A836KIZ6"/>
<gene>
    <name evidence="2" type="ORF">CUR178_01036</name>
</gene>
<evidence type="ECO:0000313" key="2">
    <source>
        <dbReference type="EMBL" id="KAG5467393.1"/>
    </source>
</evidence>